<dbReference type="RefSeq" id="XP_001742226.1">
    <property type="nucleotide sequence ID" value="XM_001742174.1"/>
</dbReference>
<protein>
    <recommendedName>
        <fullName evidence="8">L-2-hydroxyglutarate dehydrogenase, mitochondrial</fullName>
        <ecNumber evidence="7">1.1.99.2</ecNumber>
    </recommendedName>
</protein>
<dbReference type="Gene3D" id="3.30.9.10">
    <property type="entry name" value="D-Amino Acid Oxidase, subunit A, domain 2"/>
    <property type="match status" value="1"/>
</dbReference>
<comment type="similarity">
    <text evidence="6">Belongs to the L2HGDH family.</text>
</comment>
<keyword evidence="4" id="KW-0560">Oxidoreductase</keyword>
<evidence type="ECO:0000256" key="2">
    <source>
        <dbReference type="ARBA" id="ARBA00022630"/>
    </source>
</evidence>
<dbReference type="GeneID" id="5888006"/>
<evidence type="ECO:0000256" key="6">
    <source>
        <dbReference type="ARBA" id="ARBA00037941"/>
    </source>
</evidence>
<reference evidence="10 11" key="1">
    <citation type="journal article" date="2008" name="Nature">
        <title>The genome of the choanoflagellate Monosiga brevicollis and the origin of metazoans.</title>
        <authorList>
            <consortium name="JGI Sequencing"/>
            <person name="King N."/>
            <person name="Westbrook M.J."/>
            <person name="Young S.L."/>
            <person name="Kuo A."/>
            <person name="Abedin M."/>
            <person name="Chapman J."/>
            <person name="Fairclough S."/>
            <person name="Hellsten U."/>
            <person name="Isogai Y."/>
            <person name="Letunic I."/>
            <person name="Marr M."/>
            <person name="Pincus D."/>
            <person name="Putnam N."/>
            <person name="Rokas A."/>
            <person name="Wright K.J."/>
            <person name="Zuzow R."/>
            <person name="Dirks W."/>
            <person name="Good M."/>
            <person name="Goodstein D."/>
            <person name="Lemons D."/>
            <person name="Li W."/>
            <person name="Lyons J.B."/>
            <person name="Morris A."/>
            <person name="Nichols S."/>
            <person name="Richter D.J."/>
            <person name="Salamov A."/>
            <person name="Bork P."/>
            <person name="Lim W.A."/>
            <person name="Manning G."/>
            <person name="Miller W.T."/>
            <person name="McGinnis W."/>
            <person name="Shapiro H."/>
            <person name="Tjian R."/>
            <person name="Grigoriev I.V."/>
            <person name="Rokhsar D."/>
        </authorList>
    </citation>
    <scope>NUCLEOTIDE SEQUENCE [LARGE SCALE GENOMIC DNA]</scope>
    <source>
        <strain evidence="11">MX1 / ATCC 50154</strain>
    </source>
</reference>
<dbReference type="InterPro" id="IPR006076">
    <property type="entry name" value="FAD-dep_OxRdtase"/>
</dbReference>
<dbReference type="EC" id="1.1.99.2" evidence="7"/>
<dbReference type="Proteomes" id="UP000001357">
    <property type="component" value="Unassembled WGS sequence"/>
</dbReference>
<dbReference type="InterPro" id="IPR036188">
    <property type="entry name" value="FAD/NAD-bd_sf"/>
</dbReference>
<evidence type="ECO:0000256" key="3">
    <source>
        <dbReference type="ARBA" id="ARBA00022827"/>
    </source>
</evidence>
<comment type="catalytic activity">
    <reaction evidence="5">
        <text>(S)-2-hydroxyglutarate + A = 2-oxoglutarate + AH2</text>
        <dbReference type="Rhea" id="RHEA:21252"/>
        <dbReference type="ChEBI" id="CHEBI:13193"/>
        <dbReference type="ChEBI" id="CHEBI:16782"/>
        <dbReference type="ChEBI" id="CHEBI:16810"/>
        <dbReference type="ChEBI" id="CHEBI:17499"/>
        <dbReference type="EC" id="1.1.99.2"/>
    </reaction>
</comment>
<sequence>MAAVRLSRGLRAAANSLSGVSWPVEDGRRVAAVIGGGIVGTAVARQLQLKRPDWRVVLLEKNEALADEQTGHNSGVIHSGVYYTPGSLKARLCLRGNELLYDFCAQQNIPVTRCGKLIVATHEAELPRLQALLERGQANGVPGLELLEGSSAVQAHEPHCAGIAAIHCPSTGIVDYRQVTQALCDDLVARGGHVYMGSRVERIDSKENEGVQLYVAGVSTPLHADYAIGCAGVYSDRLARVTRVDGTSSPDGTWHHLARPPPLPDIVPIRGEYLVLRENKRHLVRGNIYPVPDPTLPFLGVHFTPRMDGSLWLGPNAVPALARQGYSWRDISWPDLWDMVASRGYWRLAWRHRWFGLDEIRRSLDLRAQVRYLQRYIPDIQVDDVQQGPAGVRAQALDKAGQLVEDFVLETVGPNTLHVINAPSPAATSSLAIAEYVVTEAAGRLHWDP</sequence>
<dbReference type="STRING" id="81824.A9UPQ3"/>
<evidence type="ECO:0000256" key="4">
    <source>
        <dbReference type="ARBA" id="ARBA00023002"/>
    </source>
</evidence>
<keyword evidence="11" id="KW-1185">Reference proteome</keyword>
<dbReference type="InParanoid" id="A9UPQ3"/>
<dbReference type="PANTHER" id="PTHR43104">
    <property type="entry name" value="L-2-HYDROXYGLUTARATE DEHYDROGENASE, MITOCHONDRIAL"/>
    <property type="match status" value="1"/>
</dbReference>
<evidence type="ECO:0000259" key="9">
    <source>
        <dbReference type="Pfam" id="PF01266"/>
    </source>
</evidence>
<proteinExistence type="inferred from homology"/>
<evidence type="ECO:0000256" key="5">
    <source>
        <dbReference type="ARBA" id="ARBA00036066"/>
    </source>
</evidence>
<comment type="cofactor">
    <cofactor evidence="1">
        <name>FAD</name>
        <dbReference type="ChEBI" id="CHEBI:57692"/>
    </cofactor>
</comment>
<dbReference type="SUPFAM" id="SSF51905">
    <property type="entry name" value="FAD/NAD(P)-binding domain"/>
    <property type="match status" value="1"/>
</dbReference>
<dbReference type="Gene3D" id="3.50.50.60">
    <property type="entry name" value="FAD/NAD(P)-binding domain"/>
    <property type="match status" value="1"/>
</dbReference>
<dbReference type="FunCoup" id="A9UPQ3">
    <property type="interactions" value="714"/>
</dbReference>
<dbReference type="Pfam" id="PF01266">
    <property type="entry name" value="DAO"/>
    <property type="match status" value="1"/>
</dbReference>
<evidence type="ECO:0000256" key="7">
    <source>
        <dbReference type="ARBA" id="ARBA00038878"/>
    </source>
</evidence>
<dbReference type="OMA" id="GVHFTRM"/>
<dbReference type="AlphaFoldDB" id="A9UPQ3"/>
<evidence type="ECO:0000313" key="10">
    <source>
        <dbReference type="EMBL" id="EDQ92464.1"/>
    </source>
</evidence>
<feature type="domain" description="FAD dependent oxidoreductase" evidence="9">
    <location>
        <begin position="32"/>
        <end position="438"/>
    </location>
</feature>
<dbReference type="KEGG" id="mbr:MONBRDRAFT_14006"/>
<dbReference type="PANTHER" id="PTHR43104:SF2">
    <property type="entry name" value="L-2-HYDROXYGLUTARATE DEHYDROGENASE, MITOCHONDRIAL"/>
    <property type="match status" value="1"/>
</dbReference>
<evidence type="ECO:0000313" key="11">
    <source>
        <dbReference type="Proteomes" id="UP000001357"/>
    </source>
</evidence>
<evidence type="ECO:0000256" key="1">
    <source>
        <dbReference type="ARBA" id="ARBA00001974"/>
    </source>
</evidence>
<gene>
    <name evidence="10" type="ORF">MONBRDRAFT_14006</name>
</gene>
<keyword evidence="2" id="KW-0285">Flavoprotein</keyword>
<keyword evidence="3" id="KW-0274">FAD</keyword>
<dbReference type="EMBL" id="CH991543">
    <property type="protein sequence ID" value="EDQ92464.1"/>
    <property type="molecule type" value="Genomic_DNA"/>
</dbReference>
<accession>A9UPQ3</accession>
<evidence type="ECO:0000256" key="8">
    <source>
        <dbReference type="ARBA" id="ARBA00041137"/>
    </source>
</evidence>
<organism evidence="10 11">
    <name type="scientific">Monosiga brevicollis</name>
    <name type="common">Choanoflagellate</name>
    <dbReference type="NCBI Taxonomy" id="81824"/>
    <lineage>
        <taxon>Eukaryota</taxon>
        <taxon>Choanoflagellata</taxon>
        <taxon>Craspedida</taxon>
        <taxon>Salpingoecidae</taxon>
        <taxon>Monosiga</taxon>
    </lineage>
</organism>
<name>A9UPQ3_MONBE</name>
<dbReference type="eggNOG" id="KOG2665">
    <property type="taxonomic scope" value="Eukaryota"/>
</dbReference>
<dbReference type="GO" id="GO:0047545">
    <property type="term" value="F:(S)-2-hydroxyglutarate dehydrogenase activity"/>
    <property type="evidence" value="ECO:0000318"/>
    <property type="project" value="GO_Central"/>
</dbReference>
<dbReference type="NCBIfam" id="NF008726">
    <property type="entry name" value="PRK11728.1"/>
    <property type="match status" value="1"/>
</dbReference>